<accession>A0A9X9LC28</accession>
<evidence type="ECO:0000313" key="1">
    <source>
        <dbReference type="EMBL" id="VCW48769.1"/>
    </source>
</evidence>
<proteinExistence type="predicted"/>
<dbReference type="EMBL" id="CYRY02000165">
    <property type="protein sequence ID" value="VCW48769.1"/>
    <property type="molecule type" value="Genomic_DNA"/>
</dbReference>
<reference evidence="1 2" key="1">
    <citation type="submission" date="2018-10" db="EMBL/GenBank/DDBJ databases">
        <authorList>
            <person name="Ekblom R."/>
            <person name="Jareborg N."/>
        </authorList>
    </citation>
    <scope>NUCLEOTIDE SEQUENCE [LARGE SCALE GENOMIC DNA]</scope>
    <source>
        <tissue evidence="1">Muscle</tissue>
    </source>
</reference>
<comment type="caution">
    <text evidence="1">The sequence shown here is derived from an EMBL/GenBank/DDBJ whole genome shotgun (WGS) entry which is preliminary data.</text>
</comment>
<evidence type="ECO:0000313" key="2">
    <source>
        <dbReference type="Proteomes" id="UP000269945"/>
    </source>
</evidence>
<dbReference type="Proteomes" id="UP000269945">
    <property type="component" value="Unassembled WGS sequence"/>
</dbReference>
<keyword evidence="2" id="KW-1185">Reference proteome</keyword>
<protein>
    <submittedName>
        <fullName evidence="1">Uncharacterized protein</fullName>
    </submittedName>
</protein>
<organism evidence="1 2">
    <name type="scientific">Gulo gulo</name>
    <name type="common">Wolverine</name>
    <name type="synonym">Gluton</name>
    <dbReference type="NCBI Taxonomy" id="48420"/>
    <lineage>
        <taxon>Eukaryota</taxon>
        <taxon>Metazoa</taxon>
        <taxon>Chordata</taxon>
        <taxon>Craniata</taxon>
        <taxon>Vertebrata</taxon>
        <taxon>Euteleostomi</taxon>
        <taxon>Mammalia</taxon>
        <taxon>Eutheria</taxon>
        <taxon>Laurasiatheria</taxon>
        <taxon>Carnivora</taxon>
        <taxon>Caniformia</taxon>
        <taxon>Musteloidea</taxon>
        <taxon>Mustelidae</taxon>
        <taxon>Guloninae</taxon>
        <taxon>Gulo</taxon>
    </lineage>
</organism>
<sequence>MYRSFGGRLPPASELGLHPRNGGRELWHLSLKPPEGLKCAPGPQRITVLDFSEPSLYCDSPNEHVQHAFSSLLLPLWDTCHFRQGCVTPQHPSRMAKPGPNAEEESSDLKFSGRVSFLPLLFLSHMTGWLGTWVGVTMGFPDTEGSAVLIVESLSLTTPHSSL</sequence>
<dbReference type="AlphaFoldDB" id="A0A9X9LC28"/>
<name>A0A9X9LC28_GULGU</name>
<gene>
    <name evidence="1" type="ORF">BN2614_LOCUS1</name>
</gene>